<evidence type="ECO:0000313" key="2">
    <source>
        <dbReference type="Proteomes" id="UP000004903"/>
    </source>
</evidence>
<dbReference type="Proteomes" id="UP000004903">
    <property type="component" value="Unassembled WGS sequence"/>
</dbReference>
<gene>
    <name evidence="1" type="ORF">LTSERUB_0503</name>
</gene>
<evidence type="ECO:0000313" key="1">
    <source>
        <dbReference type="EMBL" id="EHC94979.1"/>
    </source>
</evidence>
<sequence>MGNIQGYGRIVMGNIQGYGRTVVSLRQARIQHVPLSKIALS</sequence>
<proteinExistence type="predicted"/>
<comment type="caution">
    <text evidence="1">The sequence shown here is derived from an EMBL/GenBank/DDBJ whole genome shotgun (WGS) entry which is preliminary data.</text>
</comment>
<dbReference type="EMBL" id="AFCT01000215">
    <property type="protein sequence ID" value="EHC94979.1"/>
    <property type="molecule type" value="Genomic_DNA"/>
</dbReference>
<organism evidence="1 2">
    <name type="scientific">Salmonella enterica subsp. enterica serovar Rubislaw str. A4-653</name>
    <dbReference type="NCBI Taxonomy" id="913081"/>
    <lineage>
        <taxon>Bacteria</taxon>
        <taxon>Pseudomonadati</taxon>
        <taxon>Pseudomonadota</taxon>
        <taxon>Gammaproteobacteria</taxon>
        <taxon>Enterobacterales</taxon>
        <taxon>Enterobacteriaceae</taxon>
        <taxon>Salmonella</taxon>
    </lineage>
</organism>
<accession>G5QE29</accession>
<name>G5QE29_SALRU</name>
<dbReference type="PATRIC" id="fig|913081.3.peg.474"/>
<reference evidence="1 2" key="1">
    <citation type="journal article" date="2011" name="BMC Genomics">
        <title>Genome sequencing reveals diversification of virulence factor content and possible host adaptation in distinct subpopulations of Salmonella enterica.</title>
        <authorList>
            <person name="den Bakker H.C."/>
            <person name="Moreno Switt A.I."/>
            <person name="Govoni G."/>
            <person name="Cummings C.A."/>
            <person name="Ranieri M.L."/>
            <person name="Degoricija L."/>
            <person name="Hoelzer K."/>
            <person name="Rodriguez-Rivera L.D."/>
            <person name="Brown S."/>
            <person name="Bolchacova E."/>
            <person name="Furtado M.R."/>
            <person name="Wiedmann M."/>
        </authorList>
    </citation>
    <scope>NUCLEOTIDE SEQUENCE [LARGE SCALE GENOMIC DNA]</scope>
    <source>
        <strain evidence="1 2">A4-653</strain>
    </source>
</reference>
<protein>
    <submittedName>
        <fullName evidence="1">Uncharacterized protein</fullName>
    </submittedName>
</protein>
<dbReference type="AlphaFoldDB" id="G5QE29"/>